<sequence>MSVSEIIERIRSEYSEIDWLKSRSNFYKIPDQGIFVQYNLKDLEKNMKVVNF</sequence>
<organism evidence="1 2">
    <name type="scientific">Streptococcus oralis SK255</name>
    <dbReference type="NCBI Taxonomy" id="1005704"/>
    <lineage>
        <taxon>Bacteria</taxon>
        <taxon>Bacillati</taxon>
        <taxon>Bacillota</taxon>
        <taxon>Bacilli</taxon>
        <taxon>Lactobacillales</taxon>
        <taxon>Streptococcaceae</taxon>
        <taxon>Streptococcus</taxon>
    </lineage>
</organism>
<name>F5VWC5_STROR</name>
<dbReference type="EMBL" id="AFNM01000046">
    <property type="protein sequence ID" value="EGL86689.1"/>
    <property type="molecule type" value="Genomic_DNA"/>
</dbReference>
<accession>F5VWC5</accession>
<evidence type="ECO:0000313" key="2">
    <source>
        <dbReference type="Proteomes" id="UP000003695"/>
    </source>
</evidence>
<comment type="caution">
    <text evidence="1">The sequence shown here is derived from an EMBL/GenBank/DDBJ whole genome shotgun (WGS) entry which is preliminary data.</text>
</comment>
<reference evidence="1 2" key="1">
    <citation type="submission" date="2011-04" db="EMBL/GenBank/DDBJ databases">
        <authorList>
            <person name="Durkin A.S."/>
            <person name="Radune D."/>
            <person name="Hostetler J."/>
            <person name="Torralba M."/>
            <person name="Gillis M."/>
            <person name="Methe B."/>
            <person name="Sutton G."/>
            <person name="Nelson K.E."/>
        </authorList>
    </citation>
    <scope>NUCLEOTIDE SEQUENCE [LARGE SCALE GENOMIC DNA]</scope>
    <source>
        <strain evidence="1 2">SK255</strain>
    </source>
</reference>
<evidence type="ECO:0000313" key="1">
    <source>
        <dbReference type="EMBL" id="EGL86689.1"/>
    </source>
</evidence>
<dbReference type="Proteomes" id="UP000003695">
    <property type="component" value="Unassembled WGS sequence"/>
</dbReference>
<gene>
    <name evidence="1" type="ORF">HMPREF9968_0945</name>
</gene>
<proteinExistence type="predicted"/>
<dbReference type="AlphaFoldDB" id="F5VWC5"/>
<protein>
    <submittedName>
        <fullName evidence="1">Uncharacterized protein</fullName>
    </submittedName>
</protein>